<name>A0A2I0XFY0_9ASPA</name>
<gene>
    <name evidence="2" type="ORF">MA16_Dca023901</name>
</gene>
<protein>
    <submittedName>
        <fullName evidence="2">Uncharacterized protein</fullName>
    </submittedName>
</protein>
<dbReference type="EMBL" id="KZ501917">
    <property type="protein sequence ID" value="PKU86818.1"/>
    <property type="molecule type" value="Genomic_DNA"/>
</dbReference>
<sequence>MDGRQPPDVGGGTGFYPGKGSVMLNSLDGHRSASRLIDGKFVKGDSCDQDLGGVRRIMSGEDADNGNSDKVEDFVADTHLEEGEILDEVGNNSSGRDSKLVINSAEEIAGSSEEPSKIIGVNTVSGRPITAEGDKGCEGILFVGRLEKEAGSSGDLVKRKLAKELRALGPMKISSGGRCVDGGSKKKGGGSSPKQI</sequence>
<accession>A0A2I0XFY0</accession>
<reference evidence="2 3" key="2">
    <citation type="journal article" date="2017" name="Nature">
        <title>The Apostasia genome and the evolution of orchids.</title>
        <authorList>
            <person name="Zhang G.Q."/>
            <person name="Liu K.W."/>
            <person name="Li Z."/>
            <person name="Lohaus R."/>
            <person name="Hsiao Y.Y."/>
            <person name="Niu S.C."/>
            <person name="Wang J.Y."/>
            <person name="Lin Y.C."/>
            <person name="Xu Q."/>
            <person name="Chen L.J."/>
            <person name="Yoshida K."/>
            <person name="Fujiwara S."/>
            <person name="Wang Z.W."/>
            <person name="Zhang Y.Q."/>
            <person name="Mitsuda N."/>
            <person name="Wang M."/>
            <person name="Liu G.H."/>
            <person name="Pecoraro L."/>
            <person name="Huang H.X."/>
            <person name="Xiao X.J."/>
            <person name="Lin M."/>
            <person name="Wu X.Y."/>
            <person name="Wu W.L."/>
            <person name="Chen Y.Y."/>
            <person name="Chang S.B."/>
            <person name="Sakamoto S."/>
            <person name="Ohme-Takagi M."/>
            <person name="Yagi M."/>
            <person name="Zeng S.J."/>
            <person name="Shen C.Y."/>
            <person name="Yeh C.M."/>
            <person name="Luo Y.B."/>
            <person name="Tsai W.C."/>
            <person name="Van de Peer Y."/>
            <person name="Liu Z.J."/>
        </authorList>
    </citation>
    <scope>NUCLEOTIDE SEQUENCE [LARGE SCALE GENOMIC DNA]</scope>
    <source>
        <tissue evidence="2">The whole plant</tissue>
    </source>
</reference>
<organism evidence="2 3">
    <name type="scientific">Dendrobium catenatum</name>
    <dbReference type="NCBI Taxonomy" id="906689"/>
    <lineage>
        <taxon>Eukaryota</taxon>
        <taxon>Viridiplantae</taxon>
        <taxon>Streptophyta</taxon>
        <taxon>Embryophyta</taxon>
        <taxon>Tracheophyta</taxon>
        <taxon>Spermatophyta</taxon>
        <taxon>Magnoliopsida</taxon>
        <taxon>Liliopsida</taxon>
        <taxon>Asparagales</taxon>
        <taxon>Orchidaceae</taxon>
        <taxon>Epidendroideae</taxon>
        <taxon>Malaxideae</taxon>
        <taxon>Dendrobiinae</taxon>
        <taxon>Dendrobium</taxon>
    </lineage>
</organism>
<evidence type="ECO:0000256" key="1">
    <source>
        <dbReference type="SAM" id="MobiDB-lite"/>
    </source>
</evidence>
<keyword evidence="3" id="KW-1185">Reference proteome</keyword>
<proteinExistence type="predicted"/>
<dbReference type="AlphaFoldDB" id="A0A2I0XFY0"/>
<evidence type="ECO:0000313" key="3">
    <source>
        <dbReference type="Proteomes" id="UP000233837"/>
    </source>
</evidence>
<dbReference type="Proteomes" id="UP000233837">
    <property type="component" value="Unassembled WGS sequence"/>
</dbReference>
<evidence type="ECO:0000313" key="2">
    <source>
        <dbReference type="EMBL" id="PKU86818.1"/>
    </source>
</evidence>
<feature type="region of interest" description="Disordered" evidence="1">
    <location>
        <begin position="172"/>
        <end position="196"/>
    </location>
</feature>
<reference evidence="2 3" key="1">
    <citation type="journal article" date="2016" name="Sci. Rep.">
        <title>The Dendrobium catenatum Lindl. genome sequence provides insights into polysaccharide synthase, floral development and adaptive evolution.</title>
        <authorList>
            <person name="Zhang G.Q."/>
            <person name="Xu Q."/>
            <person name="Bian C."/>
            <person name="Tsai W.C."/>
            <person name="Yeh C.M."/>
            <person name="Liu K.W."/>
            <person name="Yoshida K."/>
            <person name="Zhang L.S."/>
            <person name="Chang S.B."/>
            <person name="Chen F."/>
            <person name="Shi Y."/>
            <person name="Su Y.Y."/>
            <person name="Zhang Y.Q."/>
            <person name="Chen L.J."/>
            <person name="Yin Y."/>
            <person name="Lin M."/>
            <person name="Huang H."/>
            <person name="Deng H."/>
            <person name="Wang Z.W."/>
            <person name="Zhu S.L."/>
            <person name="Zhao X."/>
            <person name="Deng C."/>
            <person name="Niu S.C."/>
            <person name="Huang J."/>
            <person name="Wang M."/>
            <person name="Liu G.H."/>
            <person name="Yang H.J."/>
            <person name="Xiao X.J."/>
            <person name="Hsiao Y.Y."/>
            <person name="Wu W.L."/>
            <person name="Chen Y.Y."/>
            <person name="Mitsuda N."/>
            <person name="Ohme-Takagi M."/>
            <person name="Luo Y.B."/>
            <person name="Van de Peer Y."/>
            <person name="Liu Z.J."/>
        </authorList>
    </citation>
    <scope>NUCLEOTIDE SEQUENCE [LARGE SCALE GENOMIC DNA]</scope>
    <source>
        <tissue evidence="2">The whole plant</tissue>
    </source>
</reference>